<feature type="transmembrane region" description="Helical" evidence="1">
    <location>
        <begin position="12"/>
        <end position="43"/>
    </location>
</feature>
<keyword evidence="1" id="KW-0812">Transmembrane</keyword>
<keyword evidence="1" id="KW-0472">Membrane</keyword>
<evidence type="ECO:0000313" key="3">
    <source>
        <dbReference type="Proteomes" id="UP001164653"/>
    </source>
</evidence>
<gene>
    <name evidence="2" type="ORF">ON006_18825</name>
</gene>
<sequence length="85" mass="10328">MFASVLKVIFAGILGGFLLFAIPFLLFKALFFFLFVGLIFRLFARRRWGGRWRHYHRHYDRYAHYNDFGQKEGLRDHYNQNPQKI</sequence>
<proteinExistence type="predicted"/>
<protein>
    <submittedName>
        <fullName evidence="2">Uncharacterized protein</fullName>
    </submittedName>
</protein>
<keyword evidence="1" id="KW-1133">Transmembrane helix</keyword>
<dbReference type="AlphaFoldDB" id="A0A9E8N8F4"/>
<evidence type="ECO:0000256" key="1">
    <source>
        <dbReference type="SAM" id="Phobius"/>
    </source>
</evidence>
<dbReference type="EMBL" id="CP112998">
    <property type="protein sequence ID" value="WAC09804.1"/>
    <property type="molecule type" value="Genomic_DNA"/>
</dbReference>
<accession>A0A9E8N8F4</accession>
<dbReference type="RefSeq" id="WP_244820918.1">
    <property type="nucleotide sequence ID" value="NZ_CP112998.1"/>
</dbReference>
<dbReference type="KEGG" id="dpf:ON006_18825"/>
<name>A0A9E8N8F4_9BACT</name>
<organism evidence="2 3">
    <name type="scientific">Dyadobacter pollutisoli</name>
    <dbReference type="NCBI Taxonomy" id="2910158"/>
    <lineage>
        <taxon>Bacteria</taxon>
        <taxon>Pseudomonadati</taxon>
        <taxon>Bacteroidota</taxon>
        <taxon>Cytophagia</taxon>
        <taxon>Cytophagales</taxon>
        <taxon>Spirosomataceae</taxon>
        <taxon>Dyadobacter</taxon>
    </lineage>
</organism>
<evidence type="ECO:0000313" key="2">
    <source>
        <dbReference type="EMBL" id="WAC09804.1"/>
    </source>
</evidence>
<reference evidence="2" key="1">
    <citation type="submission" date="2022-11" db="EMBL/GenBank/DDBJ databases">
        <title>Dyadobacter pollutisoli sp. nov., isolated from plastic dumped soil.</title>
        <authorList>
            <person name="Kim J.M."/>
            <person name="Kim K.R."/>
            <person name="Lee J.K."/>
            <person name="Hao L."/>
            <person name="Jeon C.O."/>
        </authorList>
    </citation>
    <scope>NUCLEOTIDE SEQUENCE</scope>
    <source>
        <strain evidence="2">U1</strain>
    </source>
</reference>
<dbReference type="Proteomes" id="UP001164653">
    <property type="component" value="Chromosome"/>
</dbReference>
<keyword evidence="3" id="KW-1185">Reference proteome</keyword>